<keyword evidence="2" id="KW-0813">Transport</keyword>
<evidence type="ECO:0000313" key="7">
    <source>
        <dbReference type="EMBL" id="KAB1648663.1"/>
    </source>
</evidence>
<keyword evidence="4 6" id="KW-1133">Transmembrane helix</keyword>
<feature type="transmembrane region" description="Helical" evidence="6">
    <location>
        <begin position="59"/>
        <end position="83"/>
    </location>
</feature>
<dbReference type="PANTHER" id="PTHR11706">
    <property type="entry name" value="SOLUTE CARRIER PROTEIN FAMILY 11 MEMBER"/>
    <property type="match status" value="1"/>
</dbReference>
<keyword evidence="5 6" id="KW-0472">Membrane</keyword>
<organism evidence="7 8">
    <name type="scientific">Adlercreutzia muris</name>
    <dbReference type="NCBI Taxonomy" id="1796610"/>
    <lineage>
        <taxon>Bacteria</taxon>
        <taxon>Bacillati</taxon>
        <taxon>Actinomycetota</taxon>
        <taxon>Coriobacteriia</taxon>
        <taxon>Eggerthellales</taxon>
        <taxon>Eggerthellaceae</taxon>
        <taxon>Adlercreutzia</taxon>
    </lineage>
</organism>
<gene>
    <name evidence="7" type="ORF">F8D48_05575</name>
</gene>
<feature type="transmembrane region" description="Helical" evidence="6">
    <location>
        <begin position="366"/>
        <end position="387"/>
    </location>
</feature>
<feature type="transmembrane region" description="Helical" evidence="6">
    <location>
        <begin position="143"/>
        <end position="162"/>
    </location>
</feature>
<evidence type="ECO:0000256" key="2">
    <source>
        <dbReference type="ARBA" id="ARBA00022448"/>
    </source>
</evidence>
<proteinExistence type="predicted"/>
<evidence type="ECO:0000256" key="4">
    <source>
        <dbReference type="ARBA" id="ARBA00022989"/>
    </source>
</evidence>
<reference evidence="7 8" key="1">
    <citation type="submission" date="2019-09" db="EMBL/GenBank/DDBJ databases">
        <title>Whole genome shotgun sequencing (WGS) of Ellagibacter isourolithinifaciens DSM 104140(T) and Adlercreutzia muris DSM 29508(T).</title>
        <authorList>
            <person name="Stoll D.A."/>
            <person name="Danylec N."/>
            <person name="Huch M."/>
        </authorList>
    </citation>
    <scope>NUCLEOTIDE SEQUENCE [LARGE SCALE GENOMIC DNA]</scope>
    <source>
        <strain evidence="7 8">DSM 29508</strain>
    </source>
</reference>
<dbReference type="Proteomes" id="UP000479639">
    <property type="component" value="Unassembled WGS sequence"/>
</dbReference>
<protein>
    <submittedName>
        <fullName evidence="7">Divalent metal cation transporter</fullName>
    </submittedName>
</protein>
<comment type="caution">
    <text evidence="7">The sequence shown here is derived from an EMBL/GenBank/DDBJ whole genome shotgun (WGS) entry which is preliminary data.</text>
</comment>
<feature type="transmembrane region" description="Helical" evidence="6">
    <location>
        <begin position="30"/>
        <end position="47"/>
    </location>
</feature>
<feature type="transmembrane region" description="Helical" evidence="6">
    <location>
        <begin position="298"/>
        <end position="323"/>
    </location>
</feature>
<keyword evidence="3 6" id="KW-0812">Transmembrane</keyword>
<feature type="transmembrane region" description="Helical" evidence="6">
    <location>
        <begin position="249"/>
        <end position="278"/>
    </location>
</feature>
<evidence type="ECO:0000256" key="6">
    <source>
        <dbReference type="SAM" id="Phobius"/>
    </source>
</evidence>
<dbReference type="RefSeq" id="WP_151430406.1">
    <property type="nucleotide sequence ID" value="NZ_JANJZI010000002.1"/>
</dbReference>
<feature type="transmembrane region" description="Helical" evidence="6">
    <location>
        <begin position="206"/>
        <end position="228"/>
    </location>
</feature>
<keyword evidence="8" id="KW-1185">Reference proteome</keyword>
<feature type="transmembrane region" description="Helical" evidence="6">
    <location>
        <begin position="169"/>
        <end position="186"/>
    </location>
</feature>
<dbReference type="GO" id="GO:0005886">
    <property type="term" value="C:plasma membrane"/>
    <property type="evidence" value="ECO:0007669"/>
    <property type="project" value="TreeGrafter"/>
</dbReference>
<dbReference type="InterPro" id="IPR001046">
    <property type="entry name" value="NRAMP_fam"/>
</dbReference>
<evidence type="ECO:0000256" key="5">
    <source>
        <dbReference type="ARBA" id="ARBA00023136"/>
    </source>
</evidence>
<dbReference type="GO" id="GO:0005384">
    <property type="term" value="F:manganese ion transmembrane transporter activity"/>
    <property type="evidence" value="ECO:0007669"/>
    <property type="project" value="TreeGrafter"/>
</dbReference>
<sequence length="433" mass="45087">MARAASELAETGIPASEQPGPDASRAPSKLLLILAAMGPGIITAMAGNDAGGISTYSTAGANFGFGTLWVIPIMCVLLIVVETTAGRMGAVTGKGFAALIRERFGIRLAAFAMLALLVGNVATTFSEFAGIASGMEMFGVSKYISVPVAALAVWLLVVGGSYKRVQNVFLALSLVFITYIVAAFLAQPNWAEAAHDTVVPTVVGDVGFISLVIAMIGTTIAPWMMFFTQSNVVEKGLTTKDLFSQRVDAVSGTIAACIVAWFIIVTTGAVLFPAGISIDSAADAAAALAPFAGPYAEALFAVGLIAASFLAACVLPLTTAFVICEAFGWEAGVSFKWREAPTFKSIFTFVIAFSAIVVLLPDVNLLAMMLTAQFVNGVILPILLAFMAIISADKRIMGAYRSRRVSKVLLWATVGVVAALTAVLLAMQVMGLA</sequence>
<name>A0A7C8BWM3_9ACTN</name>
<dbReference type="AlphaFoldDB" id="A0A7C8BWM3"/>
<evidence type="ECO:0000256" key="1">
    <source>
        <dbReference type="ARBA" id="ARBA00004141"/>
    </source>
</evidence>
<evidence type="ECO:0000256" key="3">
    <source>
        <dbReference type="ARBA" id="ARBA00022692"/>
    </source>
</evidence>
<feature type="transmembrane region" description="Helical" evidence="6">
    <location>
        <begin position="104"/>
        <end position="123"/>
    </location>
</feature>
<feature type="transmembrane region" description="Helical" evidence="6">
    <location>
        <begin position="343"/>
        <end position="360"/>
    </location>
</feature>
<dbReference type="PANTHER" id="PTHR11706:SF33">
    <property type="entry name" value="NATURAL RESISTANCE-ASSOCIATED MACROPHAGE PROTEIN 2"/>
    <property type="match status" value="1"/>
</dbReference>
<dbReference type="EMBL" id="WAJS01000014">
    <property type="protein sequence ID" value="KAB1648663.1"/>
    <property type="molecule type" value="Genomic_DNA"/>
</dbReference>
<accession>A0A7C8BWM3</accession>
<comment type="subcellular location">
    <subcellularLocation>
        <location evidence="1">Membrane</location>
        <topology evidence="1">Multi-pass membrane protein</topology>
    </subcellularLocation>
</comment>
<dbReference type="GO" id="GO:0034755">
    <property type="term" value="P:iron ion transmembrane transport"/>
    <property type="evidence" value="ECO:0007669"/>
    <property type="project" value="TreeGrafter"/>
</dbReference>
<feature type="transmembrane region" description="Helical" evidence="6">
    <location>
        <begin position="408"/>
        <end position="430"/>
    </location>
</feature>
<dbReference type="Pfam" id="PF01566">
    <property type="entry name" value="Nramp"/>
    <property type="match status" value="1"/>
</dbReference>
<dbReference type="GO" id="GO:0015086">
    <property type="term" value="F:cadmium ion transmembrane transporter activity"/>
    <property type="evidence" value="ECO:0007669"/>
    <property type="project" value="TreeGrafter"/>
</dbReference>
<evidence type="ECO:0000313" key="8">
    <source>
        <dbReference type="Proteomes" id="UP000479639"/>
    </source>
</evidence>